<evidence type="ECO:0000256" key="1">
    <source>
        <dbReference type="ARBA" id="ARBA00022491"/>
    </source>
</evidence>
<dbReference type="OrthoDB" id="9783139at2"/>
<keyword evidence="3 5" id="KW-0346">Stress response</keyword>
<dbReference type="NCBIfam" id="TIGR00331">
    <property type="entry name" value="hrcA"/>
    <property type="match status" value="1"/>
</dbReference>
<dbReference type="Gene3D" id="3.30.390.60">
    <property type="entry name" value="Heat-inducible transcription repressor hrca homolog, domain 3"/>
    <property type="match status" value="1"/>
</dbReference>
<dbReference type="Gene3D" id="3.30.450.40">
    <property type="match status" value="1"/>
</dbReference>
<comment type="function">
    <text evidence="5">Negative regulator of class I heat shock genes (grpE-dnaK-dnaJ and groELS operons). Prevents heat-shock induction of these operons.</text>
</comment>
<accession>A0A2D2Q3C3</accession>
<dbReference type="GO" id="GO:0003677">
    <property type="term" value="F:DNA binding"/>
    <property type="evidence" value="ECO:0007669"/>
    <property type="project" value="InterPro"/>
</dbReference>
<dbReference type="InterPro" id="IPR036388">
    <property type="entry name" value="WH-like_DNA-bd_sf"/>
</dbReference>
<dbReference type="HAMAP" id="MF_00081">
    <property type="entry name" value="HrcA"/>
    <property type="match status" value="1"/>
</dbReference>
<dbReference type="Gene3D" id="1.10.10.10">
    <property type="entry name" value="Winged helix-like DNA-binding domain superfamily/Winged helix DNA-binding domain"/>
    <property type="match status" value="1"/>
</dbReference>
<feature type="domain" description="Winged helix-turn-helix transcription repressor HrcA DNA-binding" evidence="7">
    <location>
        <begin position="4"/>
        <end position="58"/>
    </location>
</feature>
<name>A0A2D2Q3C3_PARLV</name>
<dbReference type="InterPro" id="IPR005104">
    <property type="entry name" value="WHTH_HrcA_DNA-bd"/>
</dbReference>
<reference evidence="8 9" key="1">
    <citation type="submission" date="2016-11" db="EMBL/GenBank/DDBJ databases">
        <title>Complete genome sequence of thermophilic cyanobacteria strain Synechococcus sp. PCC6715.</title>
        <authorList>
            <person name="Tang J."/>
            <person name="Daroch M."/>
            <person name="Liang Y."/>
            <person name="Jiang D."/>
            <person name="Shah M."/>
        </authorList>
    </citation>
    <scope>NUCLEOTIDE SEQUENCE [LARGE SCALE GENOMIC DNA]</scope>
    <source>
        <strain evidence="8 9">PCC 6715</strain>
    </source>
</reference>
<dbReference type="PANTHER" id="PTHR34824">
    <property type="entry name" value="HEAT-INDUCIBLE TRANSCRIPTION REPRESSOR HRCA"/>
    <property type="match status" value="1"/>
</dbReference>
<keyword evidence="4 5" id="KW-0804">Transcription</keyword>
<comment type="similarity">
    <text evidence="5">Belongs to the HrcA family.</text>
</comment>
<feature type="domain" description="Heat-inducible transcription repressor HrcA C-terminal" evidence="6">
    <location>
        <begin position="109"/>
        <end position="334"/>
    </location>
</feature>
<evidence type="ECO:0000313" key="9">
    <source>
        <dbReference type="Proteomes" id="UP000231057"/>
    </source>
</evidence>
<dbReference type="Pfam" id="PF03444">
    <property type="entry name" value="WHD_HrcA"/>
    <property type="match status" value="1"/>
</dbReference>
<evidence type="ECO:0000256" key="5">
    <source>
        <dbReference type="HAMAP-Rule" id="MF_00081"/>
    </source>
</evidence>
<evidence type="ECO:0000259" key="6">
    <source>
        <dbReference type="Pfam" id="PF01628"/>
    </source>
</evidence>
<proteinExistence type="inferred from homology"/>
<dbReference type="GO" id="GO:0045892">
    <property type="term" value="P:negative regulation of DNA-templated transcription"/>
    <property type="evidence" value="ECO:0007669"/>
    <property type="project" value="UniProtKB-UniRule"/>
</dbReference>
<dbReference type="AlphaFoldDB" id="A0A2D2Q3C3"/>
<dbReference type="SUPFAM" id="SSF46785">
    <property type="entry name" value="Winged helix' DNA-binding domain"/>
    <property type="match status" value="1"/>
</dbReference>
<dbReference type="InterPro" id="IPR021153">
    <property type="entry name" value="HrcA_C"/>
</dbReference>
<dbReference type="InterPro" id="IPR023120">
    <property type="entry name" value="WHTH_transcript_rep_HrcA_IDD"/>
</dbReference>
<dbReference type="EMBL" id="CP018092">
    <property type="protein sequence ID" value="ATS19010.1"/>
    <property type="molecule type" value="Genomic_DNA"/>
</dbReference>
<gene>
    <name evidence="5" type="primary">hrcA</name>
    <name evidence="8" type="ORF">BRW62_09960</name>
</gene>
<dbReference type="Pfam" id="PF01628">
    <property type="entry name" value="HrcA"/>
    <property type="match status" value="1"/>
</dbReference>
<evidence type="ECO:0000259" key="7">
    <source>
        <dbReference type="Pfam" id="PF03444"/>
    </source>
</evidence>
<evidence type="ECO:0000313" key="8">
    <source>
        <dbReference type="EMBL" id="ATS19010.1"/>
    </source>
</evidence>
<dbReference type="PANTHER" id="PTHR34824:SF1">
    <property type="entry name" value="HEAT-INDUCIBLE TRANSCRIPTION REPRESSOR HRCA"/>
    <property type="match status" value="1"/>
</dbReference>
<dbReference type="KEGG" id="slw:BRW62_09960"/>
<dbReference type="InterPro" id="IPR029016">
    <property type="entry name" value="GAF-like_dom_sf"/>
</dbReference>
<keyword evidence="2 5" id="KW-0805">Transcription regulation</keyword>
<organism evidence="8 9">
    <name type="scientific">Parathermosynechococcus lividus PCC 6715</name>
    <dbReference type="NCBI Taxonomy" id="1917166"/>
    <lineage>
        <taxon>Bacteria</taxon>
        <taxon>Bacillati</taxon>
        <taxon>Cyanobacteriota</taxon>
        <taxon>Cyanophyceae</taxon>
        <taxon>Acaryochloridales</taxon>
        <taxon>Thermosynechococcaceae</taxon>
        <taxon>Parathermosynechococcus</taxon>
    </lineage>
</organism>
<protein>
    <recommendedName>
        <fullName evidence="5">Heat-inducible transcription repressor HrcA</fullName>
    </recommendedName>
</protein>
<dbReference type="RefSeq" id="WP_099799345.1">
    <property type="nucleotide sequence ID" value="NZ_CP018092.1"/>
</dbReference>
<dbReference type="InterPro" id="IPR036390">
    <property type="entry name" value="WH_DNA-bd_sf"/>
</dbReference>
<evidence type="ECO:0000256" key="3">
    <source>
        <dbReference type="ARBA" id="ARBA00023016"/>
    </source>
</evidence>
<dbReference type="PIRSF" id="PIRSF005485">
    <property type="entry name" value="HrcA"/>
    <property type="match status" value="1"/>
</dbReference>
<evidence type="ECO:0000256" key="4">
    <source>
        <dbReference type="ARBA" id="ARBA00023163"/>
    </source>
</evidence>
<dbReference type="SUPFAM" id="SSF55781">
    <property type="entry name" value="GAF domain-like"/>
    <property type="match status" value="1"/>
</dbReference>
<keyword evidence="1 5" id="KW-0678">Repressor</keyword>
<reference evidence="9" key="2">
    <citation type="journal article" date="2022" name="Front. Microbiol.">
        <title>Comparative Genomic Analysis Revealed Distinct Molecular Components and Organization of CO2-Concentrating Mechanism in Thermophilic Cyanobacteria.</title>
        <authorList>
            <person name="Tang J."/>
            <person name="Zhou H."/>
            <person name="Yao D."/>
            <person name="Riaz S."/>
            <person name="You D."/>
            <person name="Klepacz-Smolka A."/>
            <person name="Daroch M."/>
        </authorList>
    </citation>
    <scope>NUCLEOTIDE SEQUENCE [LARGE SCALE GENOMIC DNA]</scope>
    <source>
        <strain evidence="9">PCC 6715</strain>
    </source>
</reference>
<evidence type="ECO:0000256" key="2">
    <source>
        <dbReference type="ARBA" id="ARBA00023015"/>
    </source>
</evidence>
<dbReference type="Proteomes" id="UP000231057">
    <property type="component" value="Chromosome"/>
</dbReference>
<sequence>MTIELNDRQKQILGATINHYIATAEPVGSKAIATEYNLKVSPATVRNIMLLLERSGLLYQPHTSAGRVPSDSGYRLYVDELVQPIPDVAQKAESLLAEQFLWGRYRLEVILRQAAQLLSDLSGYITLISLPNSLERRIRLIQLVALDAQQVMVILVLDSYETQSAVISLPSEPQEIDLRDRTLQVLTNFLNHQLRGRSLVDLTLIDWQQLDLDFQDYGQNLQSLFQQLSQRYAQEGTSLVVSGLADVLQQPEFSQVEQVQMLLHLLEDQQDQLTPLISPDHTASSQVQIRIGTENALAPMHCCTLVYSCYCCRNAPVGTIGILGPTRMSYARIIPLVATAADYLSEQVSRSYAVSG</sequence>
<dbReference type="InterPro" id="IPR002571">
    <property type="entry name" value="HrcA"/>
</dbReference>
<keyword evidence="9" id="KW-1185">Reference proteome</keyword>